<keyword evidence="2" id="KW-1185">Reference proteome</keyword>
<reference evidence="1" key="2">
    <citation type="submission" date="2023-06" db="EMBL/GenBank/DDBJ databases">
        <authorList>
            <person name="Lucena T."/>
            <person name="Sun Q."/>
        </authorList>
    </citation>
    <scope>NUCLEOTIDE SEQUENCE</scope>
    <source>
        <strain evidence="1">CECT 7703</strain>
    </source>
</reference>
<dbReference type="EMBL" id="JAUFPU010000018">
    <property type="protein sequence ID" value="MDN3578676.1"/>
    <property type="molecule type" value="Genomic_DNA"/>
</dbReference>
<comment type="caution">
    <text evidence="1">The sequence shown here is derived from an EMBL/GenBank/DDBJ whole genome shotgun (WGS) entry which is preliminary data.</text>
</comment>
<gene>
    <name evidence="1" type="ORF">QWZ03_18070</name>
</gene>
<protein>
    <recommendedName>
        <fullName evidence="3">XRE family transcriptional regulator</fullName>
    </recommendedName>
</protein>
<reference evidence="1" key="1">
    <citation type="journal article" date="2014" name="Int. J. Syst. Evol. Microbiol.">
        <title>Complete genome of a new Firmicutes species belonging to the dominant human colonic microbiota ('Ruminococcus bicirculans') reveals two chromosomes and a selective capacity to utilize plant glucans.</title>
        <authorList>
            <consortium name="NISC Comparative Sequencing Program"/>
            <person name="Wegmann U."/>
            <person name="Louis P."/>
            <person name="Goesmann A."/>
            <person name="Henrissat B."/>
            <person name="Duncan S.H."/>
            <person name="Flint H.J."/>
        </authorList>
    </citation>
    <scope>NUCLEOTIDE SEQUENCE</scope>
    <source>
        <strain evidence="1">CECT 7703</strain>
    </source>
</reference>
<organism evidence="1 2">
    <name type="scientific">Chitinimonas viridis</name>
    <dbReference type="NCBI Taxonomy" id="664880"/>
    <lineage>
        <taxon>Bacteria</taxon>
        <taxon>Pseudomonadati</taxon>
        <taxon>Pseudomonadota</taxon>
        <taxon>Betaproteobacteria</taxon>
        <taxon>Neisseriales</taxon>
        <taxon>Chitinibacteraceae</taxon>
        <taxon>Chitinimonas</taxon>
    </lineage>
</organism>
<evidence type="ECO:0000313" key="2">
    <source>
        <dbReference type="Proteomes" id="UP001180081"/>
    </source>
</evidence>
<accession>A0ABT8B957</accession>
<evidence type="ECO:0000313" key="1">
    <source>
        <dbReference type="EMBL" id="MDN3578676.1"/>
    </source>
</evidence>
<dbReference type="RefSeq" id="WP_290334004.1">
    <property type="nucleotide sequence ID" value="NZ_JAUFPU010000018.1"/>
</dbReference>
<name>A0ABT8B957_9NEIS</name>
<evidence type="ECO:0008006" key="3">
    <source>
        <dbReference type="Google" id="ProtNLM"/>
    </source>
</evidence>
<proteinExistence type="predicted"/>
<dbReference type="Proteomes" id="UP001180081">
    <property type="component" value="Unassembled WGS sequence"/>
</dbReference>
<sequence>MQMRKRNWKKERATSLVHSFELAGDYALEVLRRPPKQMAELMDTSLPTYYRWISEGAMPASKIRQFEHLCGCHFVSDYLALAAGRMVVEMPVGKRATESDIAALQSGTAQAIHLVIEFYAGRAALDETTSAMDDALRGLSFHRANVSKLAEPELDFGEA</sequence>